<dbReference type="RefSeq" id="WP_110810937.1">
    <property type="nucleotide sequence ID" value="NZ_JACKRM010000118.1"/>
</dbReference>
<proteinExistence type="predicted"/>
<feature type="region of interest" description="Disordered" evidence="1">
    <location>
        <begin position="232"/>
        <end position="251"/>
    </location>
</feature>
<feature type="region of interest" description="Disordered" evidence="1">
    <location>
        <begin position="203"/>
        <end position="227"/>
    </location>
</feature>
<comment type="caution">
    <text evidence="2">The sequence shown here is derived from an EMBL/GenBank/DDBJ whole genome shotgun (WGS) entry which is preliminary data.</text>
</comment>
<keyword evidence="3" id="KW-1185">Reference proteome</keyword>
<feature type="compositionally biased region" description="Low complexity" evidence="1">
    <location>
        <begin position="49"/>
        <end position="62"/>
    </location>
</feature>
<gene>
    <name evidence="2" type="ORF">BST26_18180</name>
</gene>
<dbReference type="EMBL" id="MVHS01000058">
    <property type="protein sequence ID" value="ORA65723.1"/>
    <property type="molecule type" value="Genomic_DNA"/>
</dbReference>
<feature type="region of interest" description="Disordered" evidence="1">
    <location>
        <begin position="281"/>
        <end position="304"/>
    </location>
</feature>
<dbReference type="Proteomes" id="UP000192801">
    <property type="component" value="Unassembled WGS sequence"/>
</dbReference>
<organism evidence="2 3">
    <name type="scientific">Mycolicibacterium insubricum</name>
    <dbReference type="NCBI Taxonomy" id="444597"/>
    <lineage>
        <taxon>Bacteria</taxon>
        <taxon>Bacillati</taxon>
        <taxon>Actinomycetota</taxon>
        <taxon>Actinomycetes</taxon>
        <taxon>Mycobacteriales</taxon>
        <taxon>Mycobacteriaceae</taxon>
        <taxon>Mycolicibacterium</taxon>
    </lineage>
</organism>
<evidence type="ECO:0000313" key="3">
    <source>
        <dbReference type="Proteomes" id="UP000192801"/>
    </source>
</evidence>
<feature type="region of interest" description="Disordered" evidence="1">
    <location>
        <begin position="40"/>
        <end position="62"/>
    </location>
</feature>
<protein>
    <submittedName>
        <fullName evidence="2">Uncharacterized protein</fullName>
    </submittedName>
</protein>
<name>A0A1X0D032_9MYCO</name>
<accession>A0A1X0D032</accession>
<evidence type="ECO:0000256" key="1">
    <source>
        <dbReference type="SAM" id="MobiDB-lite"/>
    </source>
</evidence>
<sequence length="324" mass="32489">MGYRTDDALSTVSTGAAVLALSTGTTNSTVTGRRSVPTVLGKHMTHPAGTTSTGTDRMTTGTTGHRAISRAARIGPKISLTTVTADATDTGRRTIATVTAGTTGRGRTIDHTGGPAGHSDDPAANKRLATSSALAALFTTAVEATVTTGTTGNSCIGDNSTLGLDPTLVAGPAITTTALTTGTGDCGTVGDRTAIGCKHIGPATHTTSSTGRRGITTRATLGTGTGHLTGLRRHQQRATTGTTGAASDRGITTQAADRRTTGIAARLAAIKETGLHCGPATLTASATRTRRRATRTTGGGTTGRAIEPLDSYGHCNVPVQEGCV</sequence>
<evidence type="ECO:0000313" key="2">
    <source>
        <dbReference type="EMBL" id="ORA65723.1"/>
    </source>
</evidence>
<dbReference type="AlphaFoldDB" id="A0A1X0D032"/>
<reference evidence="2 3" key="1">
    <citation type="submission" date="2016-12" db="EMBL/GenBank/DDBJ databases">
        <title>The new phylogeny of genus Mycobacterium.</title>
        <authorList>
            <person name="Tortoli E."/>
            <person name="Trovato A."/>
            <person name="Cirillo D.M."/>
        </authorList>
    </citation>
    <scope>NUCLEOTIDE SEQUENCE [LARGE SCALE GENOMIC DNA]</scope>
    <source>
        <strain evidence="2 3">DSM 45130</strain>
    </source>
</reference>